<dbReference type="InterPro" id="IPR010273">
    <property type="entry name" value="DUF881"/>
</dbReference>
<dbReference type="EMBL" id="LT629732">
    <property type="protein sequence ID" value="SDT01600.1"/>
    <property type="molecule type" value="Genomic_DNA"/>
</dbReference>
<dbReference type="AlphaFoldDB" id="A0A1H1WXW8"/>
<proteinExistence type="inferred from homology"/>
<sequence>MTSAADGTKPPAGGGRSTTAGTSAGSAVSGNLPGSGNTRSGAWTDSYPEFRRNDSMSLMRELVTHALDDGYAAAAARRGPSRSRPRRGMGATVVVLAVFGLMLAVAAVQTRHFAPEVEKEKADLIVRIRAEAARNDRLRVRAGSLQEEVSGLQRDILASTTSGKNLSSRLGALDVVAGTGRVRGPGLRLTIDDAPDDKVSGPDSGEGRILDIDLQQTVNGLWSAGAEAIAVNGERLTTLTAIRGANKSITVDYRPLARPYVVEAIGDPATLEARFTESPGGEWLLNLKAVQHIRLDTQTADQLSLPADSGNTLRYARTEGAQ</sequence>
<dbReference type="Proteomes" id="UP000198983">
    <property type="component" value="Chromosome I"/>
</dbReference>
<reference evidence="4 5" key="1">
    <citation type="submission" date="2016-10" db="EMBL/GenBank/DDBJ databases">
        <authorList>
            <person name="de Groot N.N."/>
        </authorList>
    </citation>
    <scope>NUCLEOTIDE SEQUENCE [LARGE SCALE GENOMIC DNA]</scope>
    <source>
        <strain evidence="4 5">DSM 22024</strain>
    </source>
</reference>
<dbReference type="PANTHER" id="PTHR37313:SF1">
    <property type="entry name" value="UPF0749 PROTEIN RV1823"/>
    <property type="match status" value="1"/>
</dbReference>
<dbReference type="GO" id="GO:0005886">
    <property type="term" value="C:plasma membrane"/>
    <property type="evidence" value="ECO:0007669"/>
    <property type="project" value="TreeGrafter"/>
</dbReference>
<dbReference type="Pfam" id="PF05949">
    <property type="entry name" value="DUF881"/>
    <property type="match status" value="1"/>
</dbReference>
<gene>
    <name evidence="4" type="ORF">SAMN04489717_4709</name>
</gene>
<feature type="compositionally biased region" description="Low complexity" evidence="2">
    <location>
        <begin position="17"/>
        <end position="30"/>
    </location>
</feature>
<protein>
    <submittedName>
        <fullName evidence="4">Uncharacterized conserved protein YlxW, UPF0749 family</fullName>
    </submittedName>
</protein>
<feature type="compositionally biased region" description="Polar residues" evidence="2">
    <location>
        <begin position="32"/>
        <end position="43"/>
    </location>
</feature>
<evidence type="ECO:0000256" key="1">
    <source>
        <dbReference type="ARBA" id="ARBA00009108"/>
    </source>
</evidence>
<evidence type="ECO:0000256" key="2">
    <source>
        <dbReference type="SAM" id="MobiDB-lite"/>
    </source>
</evidence>
<keyword evidence="5" id="KW-1185">Reference proteome</keyword>
<feature type="compositionally biased region" description="Basic and acidic residues" evidence="2">
    <location>
        <begin position="196"/>
        <end position="206"/>
    </location>
</feature>
<keyword evidence="3" id="KW-1133">Transmembrane helix</keyword>
<dbReference type="STRING" id="117157.SAMN04489717_4709"/>
<evidence type="ECO:0000256" key="3">
    <source>
        <dbReference type="SAM" id="Phobius"/>
    </source>
</evidence>
<feature type="region of interest" description="Disordered" evidence="2">
    <location>
        <begin position="187"/>
        <end position="206"/>
    </location>
</feature>
<comment type="similarity">
    <text evidence="1">Belongs to the UPF0749 family.</text>
</comment>
<dbReference type="Gene3D" id="3.30.70.1880">
    <property type="entry name" value="Protein of unknown function DUF881"/>
    <property type="match status" value="1"/>
</dbReference>
<feature type="transmembrane region" description="Helical" evidence="3">
    <location>
        <begin position="88"/>
        <end position="108"/>
    </location>
</feature>
<name>A0A1H1WXW8_9ACTN</name>
<evidence type="ECO:0000313" key="5">
    <source>
        <dbReference type="Proteomes" id="UP000198983"/>
    </source>
</evidence>
<organism evidence="4 5">
    <name type="scientific">Actinopolymorpha singaporensis</name>
    <dbReference type="NCBI Taxonomy" id="117157"/>
    <lineage>
        <taxon>Bacteria</taxon>
        <taxon>Bacillati</taxon>
        <taxon>Actinomycetota</taxon>
        <taxon>Actinomycetes</taxon>
        <taxon>Propionibacteriales</taxon>
        <taxon>Actinopolymorphaceae</taxon>
        <taxon>Actinopolymorpha</taxon>
    </lineage>
</organism>
<keyword evidence="3" id="KW-0812">Transmembrane</keyword>
<evidence type="ECO:0000313" key="4">
    <source>
        <dbReference type="EMBL" id="SDT01600.1"/>
    </source>
</evidence>
<feature type="region of interest" description="Disordered" evidence="2">
    <location>
        <begin position="1"/>
        <end position="46"/>
    </location>
</feature>
<accession>A0A1H1WXW8</accession>
<dbReference type="PANTHER" id="PTHR37313">
    <property type="entry name" value="UPF0749 PROTEIN RV1825"/>
    <property type="match status" value="1"/>
</dbReference>
<keyword evidence="3" id="KW-0472">Membrane</keyword>